<dbReference type="EMBL" id="QQZK01000024">
    <property type="protein sequence ID" value="KAF5103272.1"/>
    <property type="molecule type" value="Genomic_DNA"/>
</dbReference>
<dbReference type="GO" id="GO:0005685">
    <property type="term" value="C:U1 snRNP"/>
    <property type="evidence" value="ECO:0007669"/>
    <property type="project" value="InterPro"/>
</dbReference>
<dbReference type="Proteomes" id="UP000242525">
    <property type="component" value="Unassembled WGS sequence"/>
</dbReference>
<comment type="similarity">
    <text evidence="1">Belongs to the Luc7 family.</text>
</comment>
<dbReference type="Pfam" id="PF03194">
    <property type="entry name" value="LUC7"/>
    <property type="match status" value="1"/>
</dbReference>
<reference evidence="3 5" key="1">
    <citation type="submission" date="2014-03" db="EMBL/GenBank/DDBJ databases">
        <authorList>
            <person name="Casaregola S."/>
        </authorList>
    </citation>
    <scope>NUCLEOTIDE SEQUENCE [LARGE SCALE GENOMIC DNA]</scope>
    <source>
        <strain evidence="3 5">CLIB 918</strain>
    </source>
</reference>
<proteinExistence type="inferred from homology"/>
<evidence type="ECO:0000256" key="1">
    <source>
        <dbReference type="ARBA" id="ARBA00005655"/>
    </source>
</evidence>
<name>A0A0J9XBW7_GEOCN</name>
<dbReference type="STRING" id="1173061.A0A0J9XBW7"/>
<evidence type="ECO:0000313" key="4">
    <source>
        <dbReference type="EMBL" id="KAF5103272.1"/>
    </source>
</evidence>
<evidence type="ECO:0000313" key="3">
    <source>
        <dbReference type="EMBL" id="CDO54681.1"/>
    </source>
</evidence>
<dbReference type="Proteomes" id="UP000750522">
    <property type="component" value="Unassembled WGS sequence"/>
</dbReference>
<sequence>MAAEQRKLLEQLMGADALDARATKFHEHINLRDPKICKSFLVGICPYNLFTGTKQDLGRCPKQHLEKHKMEYLHLKNRKGQEFPEFDLEYERDLEKYINECNRRIETANRRLEKTPEDEEKLDALTKELETLDMGIKLGLEELELLGTNNEIMKAVEQLEVIEDLKEQKRKKEADLKNLVDQVGFSGHQKLQVCVLCGAYLSRLDNDRRLADHFIGKMHLGYRRIRQAYKEIHEKNRKRKASGTHI</sequence>
<dbReference type="PANTHER" id="PTHR12375">
    <property type="entry name" value="RNA-BINDING PROTEIN LUC7-RELATED"/>
    <property type="match status" value="1"/>
</dbReference>
<keyword evidence="2" id="KW-0175">Coiled coil</keyword>
<dbReference type="EMBL" id="CCBN010000008">
    <property type="protein sequence ID" value="CDO54681.1"/>
    <property type="molecule type" value="Genomic_DNA"/>
</dbReference>
<keyword evidence="5" id="KW-1185">Reference proteome</keyword>
<dbReference type="OrthoDB" id="153872at2759"/>
<dbReference type="InterPro" id="IPR004882">
    <property type="entry name" value="Luc7-rel"/>
</dbReference>
<reference evidence="4" key="3">
    <citation type="submission" date="2020-01" db="EMBL/GenBank/DDBJ databases">
        <authorList>
            <person name="Perkins V."/>
            <person name="Lessard M.-H."/>
            <person name="Dugat-Bony E."/>
            <person name="Frenette M."/>
            <person name="Labrie S."/>
        </authorList>
    </citation>
    <scope>NUCLEOTIDE SEQUENCE</scope>
    <source>
        <strain evidence="4">LMA-70</strain>
    </source>
</reference>
<dbReference type="GO" id="GO:0003729">
    <property type="term" value="F:mRNA binding"/>
    <property type="evidence" value="ECO:0007669"/>
    <property type="project" value="InterPro"/>
</dbReference>
<evidence type="ECO:0000256" key="2">
    <source>
        <dbReference type="SAM" id="Coils"/>
    </source>
</evidence>
<feature type="coiled-coil region" evidence="2">
    <location>
        <begin position="152"/>
        <end position="182"/>
    </location>
</feature>
<dbReference type="AlphaFoldDB" id="A0A0J9XBW7"/>
<protein>
    <submittedName>
        <fullName evidence="3">Similar to Saccharomyces cerevisiae YDL087C LUC7 Essential protein associated with the U1 snRNP complex</fullName>
    </submittedName>
</protein>
<accession>A0A0J9XBW7</accession>
<dbReference type="GO" id="GO:0006376">
    <property type="term" value="P:mRNA splice site recognition"/>
    <property type="evidence" value="ECO:0007669"/>
    <property type="project" value="InterPro"/>
</dbReference>
<gene>
    <name evidence="3" type="ORF">BN980_GECA08s03079g</name>
    <name evidence="4" type="ORF">DV451_001567</name>
</gene>
<organism evidence="3 5">
    <name type="scientific">Geotrichum candidum</name>
    <name type="common">Oospora lactis</name>
    <name type="synonym">Dipodascus geotrichum</name>
    <dbReference type="NCBI Taxonomy" id="1173061"/>
    <lineage>
        <taxon>Eukaryota</taxon>
        <taxon>Fungi</taxon>
        <taxon>Dikarya</taxon>
        <taxon>Ascomycota</taxon>
        <taxon>Saccharomycotina</taxon>
        <taxon>Dipodascomycetes</taxon>
        <taxon>Dipodascales</taxon>
        <taxon>Dipodascaceae</taxon>
        <taxon>Geotrichum</taxon>
    </lineage>
</organism>
<reference evidence="4" key="2">
    <citation type="journal article" date="2020" name="Front. Microbiol.">
        <title>Phenotypic and Genetic Characterization of the Cheese Ripening Yeast Geotrichum candidum.</title>
        <authorList>
            <person name="Perkins V."/>
            <person name="Vignola S."/>
            <person name="Lessard M.H."/>
            <person name="Plante P.L."/>
            <person name="Corbeil J."/>
            <person name="Dugat-Bony E."/>
            <person name="Frenette M."/>
            <person name="Labrie S."/>
        </authorList>
    </citation>
    <scope>NUCLEOTIDE SEQUENCE</scope>
    <source>
        <strain evidence="4">LMA-70</strain>
    </source>
</reference>
<evidence type="ECO:0000313" key="5">
    <source>
        <dbReference type="Proteomes" id="UP000242525"/>
    </source>
</evidence>
<comment type="caution">
    <text evidence="3">The sequence shown here is derived from an EMBL/GenBank/DDBJ whole genome shotgun (WGS) entry which is preliminary data.</text>
</comment>